<evidence type="ECO:0000256" key="4">
    <source>
        <dbReference type="ARBA" id="ARBA00034320"/>
    </source>
</evidence>
<dbReference type="SUPFAM" id="SSF52540">
    <property type="entry name" value="P-loop containing nucleoside triphosphate hydrolases"/>
    <property type="match status" value="1"/>
</dbReference>
<accession>A0ABV9Q5V0</accession>
<dbReference type="Pfam" id="PF07683">
    <property type="entry name" value="CobW_C"/>
    <property type="match status" value="1"/>
</dbReference>
<dbReference type="Pfam" id="PF02492">
    <property type="entry name" value="cobW"/>
    <property type="match status" value="1"/>
</dbReference>
<dbReference type="InterPro" id="IPR051927">
    <property type="entry name" value="Zn_Chap_cDPG_Synth"/>
</dbReference>
<evidence type="ECO:0000256" key="1">
    <source>
        <dbReference type="ARBA" id="ARBA00022741"/>
    </source>
</evidence>
<dbReference type="CDD" id="cd03112">
    <property type="entry name" value="CobW-like"/>
    <property type="match status" value="1"/>
</dbReference>
<name>A0ABV9Q5V0_9BACL</name>
<comment type="caution">
    <text evidence="7">The sequence shown here is derived from an EMBL/GenBank/DDBJ whole genome shotgun (WGS) entry which is preliminary data.</text>
</comment>
<protein>
    <submittedName>
        <fullName evidence="7">GTP-binding protein</fullName>
    </submittedName>
</protein>
<feature type="domain" description="CobW C-terminal" evidence="6">
    <location>
        <begin position="259"/>
        <end position="374"/>
    </location>
</feature>
<reference evidence="8" key="1">
    <citation type="journal article" date="2019" name="Int. J. Syst. Evol. Microbiol.">
        <title>The Global Catalogue of Microorganisms (GCM) 10K type strain sequencing project: providing services to taxonomists for standard genome sequencing and annotation.</title>
        <authorList>
            <consortium name="The Broad Institute Genomics Platform"/>
            <consortium name="The Broad Institute Genome Sequencing Center for Infectious Disease"/>
            <person name="Wu L."/>
            <person name="Ma J."/>
        </authorList>
    </citation>
    <scope>NUCLEOTIDE SEQUENCE [LARGE SCALE GENOMIC DNA]</scope>
    <source>
        <strain evidence="8">WYCCWR 12678</strain>
    </source>
</reference>
<evidence type="ECO:0000256" key="2">
    <source>
        <dbReference type="ARBA" id="ARBA00022801"/>
    </source>
</evidence>
<dbReference type="InterPro" id="IPR011629">
    <property type="entry name" value="CobW-like_C"/>
</dbReference>
<evidence type="ECO:0000313" key="8">
    <source>
        <dbReference type="Proteomes" id="UP001596002"/>
    </source>
</evidence>
<dbReference type="Proteomes" id="UP001596002">
    <property type="component" value="Unassembled WGS sequence"/>
</dbReference>
<keyword evidence="2" id="KW-0378">Hydrolase</keyword>
<dbReference type="EMBL" id="JBHSHC010000123">
    <property type="protein sequence ID" value="MFC4769278.1"/>
    <property type="molecule type" value="Genomic_DNA"/>
</dbReference>
<organism evidence="7 8">
    <name type="scientific">Effusibacillus consociatus</name>
    <dbReference type="NCBI Taxonomy" id="1117041"/>
    <lineage>
        <taxon>Bacteria</taxon>
        <taxon>Bacillati</taxon>
        <taxon>Bacillota</taxon>
        <taxon>Bacilli</taxon>
        <taxon>Bacillales</taxon>
        <taxon>Alicyclobacillaceae</taxon>
        <taxon>Effusibacillus</taxon>
    </lineage>
</organism>
<dbReference type="RefSeq" id="WP_380027611.1">
    <property type="nucleotide sequence ID" value="NZ_JBHSHC010000123.1"/>
</dbReference>
<dbReference type="InterPro" id="IPR027417">
    <property type="entry name" value="P-loop_NTPase"/>
</dbReference>
<dbReference type="Gene3D" id="3.30.1220.10">
    <property type="entry name" value="CobW-like, C-terminal domain"/>
    <property type="match status" value="1"/>
</dbReference>
<dbReference type="SMART" id="SM00833">
    <property type="entry name" value="CobW_C"/>
    <property type="match status" value="1"/>
</dbReference>
<dbReference type="PANTHER" id="PTHR43603">
    <property type="entry name" value="COBW DOMAIN-CONTAINING PROTEIN DDB_G0274527"/>
    <property type="match status" value="1"/>
</dbReference>
<keyword evidence="1" id="KW-0547">Nucleotide-binding</keyword>
<keyword evidence="3" id="KW-0143">Chaperone</keyword>
<keyword evidence="8" id="KW-1185">Reference proteome</keyword>
<dbReference type="PANTHER" id="PTHR43603:SF3">
    <property type="entry name" value="ZINC CHAPERONE YCIC"/>
    <property type="match status" value="1"/>
</dbReference>
<gene>
    <name evidence="7" type="ORF">ACFO8Q_18270</name>
</gene>
<evidence type="ECO:0000256" key="5">
    <source>
        <dbReference type="ARBA" id="ARBA00049117"/>
    </source>
</evidence>
<sequence>MNQNKIPVTVLSGYLGAGKTTILNHVLNNRDGLRVAVIVNDLSEVNIDADLIKGGGGLSRTEEKLVEMSNGCICCTLREDLLQEVELLAKEGRFDYILIESTGVGEPVPVAQTFTYVDEENGIDLSSLCRLDCMVTVVDAYRFWHDFSSGETLLDRQQAVGEDDTREVVDLLIDQIEFCDVLILNKCDMISEQDLQQLEQVLRTLQPTAKFIRTSYGKVDPKEILNTGLFDFDKASQSAGWIQELNKESHTPETEEYGIASFVYRRRLPFHPQRLAEWLTELPEEIVRAKGILWLASRNDVAVNISQAGPSIQIGAVGYWVAALPEEEKQAVMDEDPEWAETLDPTWGDRLTEIVFIGIDMDQAEIIRSLDACLLTESEMQSDWSDLPDPLPIWEEEMEAETV</sequence>
<dbReference type="InterPro" id="IPR003495">
    <property type="entry name" value="CobW/HypB/UreG_nucleotide-bd"/>
</dbReference>
<comment type="catalytic activity">
    <reaction evidence="5">
        <text>GTP + H2O = GDP + phosphate + H(+)</text>
        <dbReference type="Rhea" id="RHEA:19669"/>
        <dbReference type="ChEBI" id="CHEBI:15377"/>
        <dbReference type="ChEBI" id="CHEBI:15378"/>
        <dbReference type="ChEBI" id="CHEBI:37565"/>
        <dbReference type="ChEBI" id="CHEBI:43474"/>
        <dbReference type="ChEBI" id="CHEBI:58189"/>
    </reaction>
    <physiologicalReaction direction="left-to-right" evidence="5">
        <dbReference type="Rhea" id="RHEA:19670"/>
    </physiologicalReaction>
</comment>
<evidence type="ECO:0000259" key="6">
    <source>
        <dbReference type="SMART" id="SM00833"/>
    </source>
</evidence>
<comment type="similarity">
    <text evidence="4">Belongs to the SIMIBI class G3E GTPase family. ZNG1 subfamily.</text>
</comment>
<evidence type="ECO:0000256" key="3">
    <source>
        <dbReference type="ARBA" id="ARBA00023186"/>
    </source>
</evidence>
<dbReference type="Gene3D" id="3.40.50.300">
    <property type="entry name" value="P-loop containing nucleotide triphosphate hydrolases"/>
    <property type="match status" value="1"/>
</dbReference>
<evidence type="ECO:0000313" key="7">
    <source>
        <dbReference type="EMBL" id="MFC4769278.1"/>
    </source>
</evidence>
<dbReference type="InterPro" id="IPR036627">
    <property type="entry name" value="CobW-likC_sf"/>
</dbReference>
<proteinExistence type="inferred from homology"/>